<dbReference type="CDD" id="cd00086">
    <property type="entry name" value="homeodomain"/>
    <property type="match status" value="1"/>
</dbReference>
<feature type="DNA-binding region" description="Homeobox" evidence="6">
    <location>
        <begin position="305"/>
        <end position="358"/>
    </location>
</feature>
<comment type="caution">
    <text evidence="10">The sequence shown here is derived from an EMBL/GenBank/DDBJ whole genome shotgun (WGS) entry which is preliminary data.</text>
</comment>
<dbReference type="InterPro" id="IPR046327">
    <property type="entry name" value="HXA1/B1/D1"/>
</dbReference>
<evidence type="ECO:0000256" key="1">
    <source>
        <dbReference type="ARBA" id="ARBA00004123"/>
    </source>
</evidence>
<evidence type="ECO:0000256" key="8">
    <source>
        <dbReference type="SAM" id="MobiDB-lite"/>
    </source>
</evidence>
<proteinExistence type="predicted"/>
<evidence type="ECO:0000313" key="10">
    <source>
        <dbReference type="EMBL" id="KAL1506528.1"/>
    </source>
</evidence>
<keyword evidence="2" id="KW-0217">Developmental protein</keyword>
<sequence>MIMMDVSMYGQHSTTSYNTADTNYYNYSNSASDHSVTTHHHHQYATAAGGFVSGTATYHGGSPYEDSSATFLYGVSGTSTDSGVETPPPPSQDHHFYSHPNNVIETSIINTDTGLSYTNLDYGNSTNSLYHQPGYSEEPYPGRQQPHDLHVRHREPDSGDVTYPYLHDAKYHPLEENCYNHHSHIVPPGQPNIACMEFQQLQSRYKEEITVDGRMRQPHGMHHSMNPSQPQHPVLPTYKWMQVKRNIPKPSAPKVSPVTISDYTGPSPSASTLDSSNPTSRSACLGSNAASSLLSINCLNTGRTNFTNKQLTELEKEFHYNKYLTRARRIEIASALQLNETQVKIWFQNRRMKQKKRMKEGLIPPEPIINVKSTSSSPTLNSGTSLKSSEFMAGSSENSRDSNN</sequence>
<dbReference type="Pfam" id="PF00046">
    <property type="entry name" value="Homeodomain"/>
    <property type="match status" value="1"/>
</dbReference>
<evidence type="ECO:0000256" key="7">
    <source>
        <dbReference type="RuleBase" id="RU000682"/>
    </source>
</evidence>
<evidence type="ECO:0000256" key="6">
    <source>
        <dbReference type="PROSITE-ProRule" id="PRU00108"/>
    </source>
</evidence>
<reference evidence="10 11" key="1">
    <citation type="submission" date="2024-05" db="EMBL/GenBank/DDBJ databases">
        <title>Genetic variation in Jamaican populations of the coffee berry borer (Hypothenemus hampei).</title>
        <authorList>
            <person name="Errbii M."/>
            <person name="Myrie A."/>
        </authorList>
    </citation>
    <scope>NUCLEOTIDE SEQUENCE [LARGE SCALE GENOMIC DNA]</scope>
    <source>
        <strain evidence="10">JA-Hopewell-2020-01-JO</strain>
        <tissue evidence="10">Whole body</tissue>
    </source>
</reference>
<dbReference type="SUPFAM" id="SSF46689">
    <property type="entry name" value="Homeodomain-like"/>
    <property type="match status" value="1"/>
</dbReference>
<feature type="region of interest" description="Disordered" evidence="8">
    <location>
        <begin position="357"/>
        <end position="404"/>
    </location>
</feature>
<gene>
    <name evidence="10" type="ORF">ABEB36_005872</name>
</gene>
<dbReference type="SMART" id="SM00389">
    <property type="entry name" value="HOX"/>
    <property type="match status" value="1"/>
</dbReference>
<keyword evidence="11" id="KW-1185">Reference proteome</keyword>
<dbReference type="InterPro" id="IPR009057">
    <property type="entry name" value="Homeodomain-like_sf"/>
</dbReference>
<name>A0ABD1EZQ8_HYPHA</name>
<keyword evidence="4 6" id="KW-0371">Homeobox</keyword>
<feature type="domain" description="Homeobox" evidence="9">
    <location>
        <begin position="303"/>
        <end position="357"/>
    </location>
</feature>
<evidence type="ECO:0000313" key="11">
    <source>
        <dbReference type="Proteomes" id="UP001566132"/>
    </source>
</evidence>
<evidence type="ECO:0000256" key="4">
    <source>
        <dbReference type="ARBA" id="ARBA00023155"/>
    </source>
</evidence>
<feature type="region of interest" description="Disordered" evidence="8">
    <location>
        <begin position="249"/>
        <end position="284"/>
    </location>
</feature>
<feature type="compositionally biased region" description="Polar residues" evidence="8">
    <location>
        <begin position="371"/>
        <end position="388"/>
    </location>
</feature>
<dbReference type="PROSITE" id="PS50071">
    <property type="entry name" value="HOMEOBOX_2"/>
    <property type="match status" value="1"/>
</dbReference>
<evidence type="ECO:0000259" key="9">
    <source>
        <dbReference type="PROSITE" id="PS50071"/>
    </source>
</evidence>
<dbReference type="PRINTS" id="PR00024">
    <property type="entry name" value="HOMEOBOX"/>
</dbReference>
<dbReference type="Gene3D" id="1.10.10.60">
    <property type="entry name" value="Homeodomain-like"/>
    <property type="match status" value="1"/>
</dbReference>
<dbReference type="InterPro" id="IPR017970">
    <property type="entry name" value="Homeobox_CS"/>
</dbReference>
<dbReference type="InterPro" id="IPR001356">
    <property type="entry name" value="HD"/>
</dbReference>
<evidence type="ECO:0000256" key="5">
    <source>
        <dbReference type="ARBA" id="ARBA00023242"/>
    </source>
</evidence>
<comment type="subcellular location">
    <subcellularLocation>
        <location evidence="1 6 7">Nucleus</location>
    </subcellularLocation>
</comment>
<dbReference type="EMBL" id="JBDJPC010000004">
    <property type="protein sequence ID" value="KAL1506528.1"/>
    <property type="molecule type" value="Genomic_DNA"/>
</dbReference>
<keyword evidence="3 6" id="KW-0238">DNA-binding</keyword>
<dbReference type="InterPro" id="IPR020479">
    <property type="entry name" value="HD_metazoa"/>
</dbReference>
<feature type="compositionally biased region" description="Polar residues" evidence="8">
    <location>
        <begin position="258"/>
        <end position="282"/>
    </location>
</feature>
<accession>A0ABD1EZQ8</accession>
<dbReference type="GO" id="GO:0003677">
    <property type="term" value="F:DNA binding"/>
    <property type="evidence" value="ECO:0007669"/>
    <property type="project" value="UniProtKB-UniRule"/>
</dbReference>
<protein>
    <recommendedName>
        <fullName evidence="9">Homeobox domain-containing protein</fullName>
    </recommendedName>
</protein>
<dbReference type="AlphaFoldDB" id="A0ABD1EZQ8"/>
<dbReference type="PROSITE" id="PS00027">
    <property type="entry name" value="HOMEOBOX_1"/>
    <property type="match status" value="1"/>
</dbReference>
<dbReference type="FunFam" id="1.10.10.60:FF:000113">
    <property type="entry name" value="homeobox protein Hox-B1"/>
    <property type="match status" value="1"/>
</dbReference>
<dbReference type="GO" id="GO:0005634">
    <property type="term" value="C:nucleus"/>
    <property type="evidence" value="ECO:0007669"/>
    <property type="project" value="UniProtKB-SubCell"/>
</dbReference>
<organism evidence="10 11">
    <name type="scientific">Hypothenemus hampei</name>
    <name type="common">Coffee berry borer</name>
    <dbReference type="NCBI Taxonomy" id="57062"/>
    <lineage>
        <taxon>Eukaryota</taxon>
        <taxon>Metazoa</taxon>
        <taxon>Ecdysozoa</taxon>
        <taxon>Arthropoda</taxon>
        <taxon>Hexapoda</taxon>
        <taxon>Insecta</taxon>
        <taxon>Pterygota</taxon>
        <taxon>Neoptera</taxon>
        <taxon>Endopterygota</taxon>
        <taxon>Coleoptera</taxon>
        <taxon>Polyphaga</taxon>
        <taxon>Cucujiformia</taxon>
        <taxon>Curculionidae</taxon>
        <taxon>Scolytinae</taxon>
        <taxon>Hypothenemus</taxon>
    </lineage>
</organism>
<dbReference type="PANTHER" id="PTHR45946">
    <property type="entry name" value="HOMEOBOX PROTEIN ROUGH-RELATED"/>
    <property type="match status" value="1"/>
</dbReference>
<keyword evidence="5 6" id="KW-0539">Nucleus</keyword>
<dbReference type="Proteomes" id="UP001566132">
    <property type="component" value="Unassembled WGS sequence"/>
</dbReference>
<dbReference type="PANTHER" id="PTHR45946:SF4">
    <property type="entry name" value="HOMEOBOX PROTEIN ROUGH-RELATED"/>
    <property type="match status" value="1"/>
</dbReference>
<evidence type="ECO:0000256" key="3">
    <source>
        <dbReference type="ARBA" id="ARBA00023125"/>
    </source>
</evidence>
<evidence type="ECO:0000256" key="2">
    <source>
        <dbReference type="ARBA" id="ARBA00022473"/>
    </source>
</evidence>